<protein>
    <submittedName>
        <fullName evidence="2">Uncharacterized protein</fullName>
    </submittedName>
</protein>
<keyword evidence="3" id="KW-1185">Reference proteome</keyword>
<name>A0ABN1E0A8_9PROT</name>
<proteinExistence type="predicted"/>
<reference evidence="2 3" key="1">
    <citation type="journal article" date="2019" name="Int. J. Syst. Evol. Microbiol.">
        <title>The Global Catalogue of Microorganisms (GCM) 10K type strain sequencing project: providing services to taxonomists for standard genome sequencing and annotation.</title>
        <authorList>
            <consortium name="The Broad Institute Genomics Platform"/>
            <consortium name="The Broad Institute Genome Sequencing Center for Infectious Disease"/>
            <person name="Wu L."/>
            <person name="Ma J."/>
        </authorList>
    </citation>
    <scope>NUCLEOTIDE SEQUENCE [LARGE SCALE GENOMIC DNA]</scope>
    <source>
        <strain evidence="2 3">JCM 15089</strain>
    </source>
</reference>
<dbReference type="EMBL" id="BAAADD010000001">
    <property type="protein sequence ID" value="GAA0556455.1"/>
    <property type="molecule type" value="Genomic_DNA"/>
</dbReference>
<evidence type="ECO:0000313" key="2">
    <source>
        <dbReference type="EMBL" id="GAA0556455.1"/>
    </source>
</evidence>
<feature type="transmembrane region" description="Helical" evidence="1">
    <location>
        <begin position="60"/>
        <end position="77"/>
    </location>
</feature>
<keyword evidence="1" id="KW-0812">Transmembrane</keyword>
<sequence length="154" mass="16592">MIVGFITQRGDSGFFHFLGYVALIILFARTLLIFPAIAIDVPSASVADRIEAGLSSSRGLFWSTVIGLVMAVLPLMLTEIAPALGEALIDSLHAMNPDWVAAPQFDGGFLTAILDDFLHPLITGVIAALASWLYLWAQEYPFQAAVVPQPPPQI</sequence>
<accession>A0ABN1E0A8</accession>
<gene>
    <name evidence="2" type="ORF">GCM10008942_01150</name>
</gene>
<evidence type="ECO:0000256" key="1">
    <source>
        <dbReference type="SAM" id="Phobius"/>
    </source>
</evidence>
<comment type="caution">
    <text evidence="2">The sequence shown here is derived from an EMBL/GenBank/DDBJ whole genome shotgun (WGS) entry which is preliminary data.</text>
</comment>
<evidence type="ECO:0000313" key="3">
    <source>
        <dbReference type="Proteomes" id="UP001499951"/>
    </source>
</evidence>
<organism evidence="2 3">
    <name type="scientific">Rhizomicrobium electricum</name>
    <dbReference type="NCBI Taxonomy" id="480070"/>
    <lineage>
        <taxon>Bacteria</taxon>
        <taxon>Pseudomonadati</taxon>
        <taxon>Pseudomonadota</taxon>
        <taxon>Alphaproteobacteria</taxon>
        <taxon>Micropepsales</taxon>
        <taxon>Micropepsaceae</taxon>
        <taxon>Rhizomicrobium</taxon>
    </lineage>
</organism>
<keyword evidence="1" id="KW-1133">Transmembrane helix</keyword>
<dbReference type="Proteomes" id="UP001499951">
    <property type="component" value="Unassembled WGS sequence"/>
</dbReference>
<feature type="transmembrane region" description="Helical" evidence="1">
    <location>
        <begin position="117"/>
        <end position="137"/>
    </location>
</feature>
<feature type="transmembrane region" description="Helical" evidence="1">
    <location>
        <begin position="17"/>
        <end position="39"/>
    </location>
</feature>
<keyword evidence="1" id="KW-0472">Membrane</keyword>